<evidence type="ECO:0000256" key="3">
    <source>
        <dbReference type="ARBA" id="ARBA00022552"/>
    </source>
</evidence>
<evidence type="ECO:0000313" key="12">
    <source>
        <dbReference type="EMBL" id="GFR23814.1"/>
    </source>
</evidence>
<dbReference type="Pfam" id="PF08032">
    <property type="entry name" value="SpoU_sub_bind"/>
    <property type="match status" value="1"/>
</dbReference>
<name>A0A8X6LXM7_TRICU</name>
<evidence type="ECO:0000256" key="8">
    <source>
        <dbReference type="ARBA" id="ARBA00023128"/>
    </source>
</evidence>
<dbReference type="InterPro" id="IPR029028">
    <property type="entry name" value="Alpha/beta_knot_MTases"/>
</dbReference>
<dbReference type="InterPro" id="IPR047182">
    <property type="entry name" value="MRM1"/>
</dbReference>
<dbReference type="EMBL" id="BMAO01008479">
    <property type="protein sequence ID" value="GFR23814.1"/>
    <property type="molecule type" value="Genomic_DNA"/>
</dbReference>
<evidence type="ECO:0000259" key="10">
    <source>
        <dbReference type="Pfam" id="PF00588"/>
    </source>
</evidence>
<dbReference type="PANTHER" id="PTHR46103">
    <property type="entry name" value="RRNA METHYLTRANSFERASE 1, MITOCHONDRIAL"/>
    <property type="match status" value="1"/>
</dbReference>
<gene>
    <name evidence="12" type="primary">MRM1</name>
    <name evidence="12" type="ORF">TNCT_28331</name>
</gene>
<dbReference type="InterPro" id="IPR047261">
    <property type="entry name" value="MRM1_MeTrfase_dom"/>
</dbReference>
<dbReference type="SUPFAM" id="SSF75217">
    <property type="entry name" value="alpha/beta knot"/>
    <property type="match status" value="1"/>
</dbReference>
<proteinExistence type="inferred from homology"/>
<evidence type="ECO:0000313" key="13">
    <source>
        <dbReference type="Proteomes" id="UP000887116"/>
    </source>
</evidence>
<evidence type="ECO:0000256" key="9">
    <source>
        <dbReference type="ARBA" id="ARBA00034881"/>
    </source>
</evidence>
<keyword evidence="3" id="KW-0698">rRNA processing</keyword>
<dbReference type="PANTHER" id="PTHR46103:SF1">
    <property type="entry name" value="RRNA METHYLTRANSFERASE 1, MITOCHONDRIAL"/>
    <property type="match status" value="1"/>
</dbReference>
<feature type="domain" description="RNA 2-O ribose methyltransferase substrate binding" evidence="11">
    <location>
        <begin position="72"/>
        <end position="144"/>
    </location>
</feature>
<protein>
    <recommendedName>
        <fullName evidence="9">rRNA methyltransferase 1, mitochondrial</fullName>
    </recommendedName>
</protein>
<dbReference type="CDD" id="cd18105">
    <property type="entry name" value="SpoU-like_MRM1"/>
    <property type="match status" value="1"/>
</dbReference>
<keyword evidence="6" id="KW-0949">S-adenosyl-L-methionine</keyword>
<comment type="subcellular location">
    <subcellularLocation>
        <location evidence="1">Mitochondrion</location>
    </subcellularLocation>
</comment>
<dbReference type="InterPro" id="IPR013123">
    <property type="entry name" value="SpoU_subst-bd"/>
</dbReference>
<keyword evidence="13" id="KW-1185">Reference proteome</keyword>
<evidence type="ECO:0000259" key="11">
    <source>
        <dbReference type="Pfam" id="PF08032"/>
    </source>
</evidence>
<sequence length="365" mass="41566">MWCNLQTSTKHVTFSNRKIPVAKNNFIHKDKKIFEERNRISSADLMYIQNETRTKKFKMKQKSIPILYKGEILYGIHPVYLALLGKKRQLFQLFIKVQEENFLRTEKNERLSKIDNIARTLEIPIHYVDSKVMNYLAPGAVHQNLEYPLGILSVCQYSLVRKIFSFHFILGVCLDAGSLPKLEWQDIECKINEEASSDLPLWLVLNEIVDPMNVGAIIRSAKYFGINNLFMMKGSSCKLSPTVSKASSGALEVINIYQIEKLEHFLQVKKTQGWNIVSTVAYCENECRTSKEIKDVSDLRISKPTILILGNEGKGIPFEIQMLCDTFVSIYPTQNLHPGIDSLNVSVAAGVILYSISSKIKSHSI</sequence>
<dbReference type="InterPro" id="IPR001537">
    <property type="entry name" value="SpoU_MeTrfase"/>
</dbReference>
<dbReference type="InterPro" id="IPR004441">
    <property type="entry name" value="rRNA_MeTrfase_TrmH"/>
</dbReference>
<evidence type="ECO:0000256" key="7">
    <source>
        <dbReference type="ARBA" id="ARBA00022946"/>
    </source>
</evidence>
<dbReference type="InterPro" id="IPR029064">
    <property type="entry name" value="Ribosomal_eL30-like_sf"/>
</dbReference>
<keyword evidence="5" id="KW-0808">Transferase</keyword>
<keyword evidence="7" id="KW-0809">Transit peptide</keyword>
<evidence type="ECO:0000256" key="4">
    <source>
        <dbReference type="ARBA" id="ARBA00022603"/>
    </source>
</evidence>
<dbReference type="GO" id="GO:0005739">
    <property type="term" value="C:mitochondrion"/>
    <property type="evidence" value="ECO:0007669"/>
    <property type="project" value="UniProtKB-SubCell"/>
</dbReference>
<dbReference type="OrthoDB" id="270651at2759"/>
<dbReference type="SUPFAM" id="SSF55315">
    <property type="entry name" value="L30e-like"/>
    <property type="match status" value="1"/>
</dbReference>
<organism evidence="12 13">
    <name type="scientific">Trichonephila clavata</name>
    <name type="common">Joro spider</name>
    <name type="synonym">Nephila clavata</name>
    <dbReference type="NCBI Taxonomy" id="2740835"/>
    <lineage>
        <taxon>Eukaryota</taxon>
        <taxon>Metazoa</taxon>
        <taxon>Ecdysozoa</taxon>
        <taxon>Arthropoda</taxon>
        <taxon>Chelicerata</taxon>
        <taxon>Arachnida</taxon>
        <taxon>Araneae</taxon>
        <taxon>Araneomorphae</taxon>
        <taxon>Entelegynae</taxon>
        <taxon>Araneoidea</taxon>
        <taxon>Nephilidae</taxon>
        <taxon>Trichonephila</taxon>
    </lineage>
</organism>
<dbReference type="NCBIfam" id="TIGR00186">
    <property type="entry name" value="rRNA_methyl_3"/>
    <property type="match status" value="1"/>
</dbReference>
<dbReference type="Pfam" id="PF00588">
    <property type="entry name" value="SpoU_methylase"/>
    <property type="match status" value="1"/>
</dbReference>
<comment type="caution">
    <text evidence="12">The sequence shown here is derived from an EMBL/GenBank/DDBJ whole genome shotgun (WGS) entry which is preliminary data.</text>
</comment>
<dbReference type="GO" id="GO:0003723">
    <property type="term" value="F:RNA binding"/>
    <property type="evidence" value="ECO:0007669"/>
    <property type="project" value="InterPro"/>
</dbReference>
<dbReference type="Proteomes" id="UP000887116">
    <property type="component" value="Unassembled WGS sequence"/>
</dbReference>
<evidence type="ECO:0000256" key="6">
    <source>
        <dbReference type="ARBA" id="ARBA00022691"/>
    </source>
</evidence>
<accession>A0A8X6LXM7</accession>
<reference evidence="12" key="1">
    <citation type="submission" date="2020-07" db="EMBL/GenBank/DDBJ databases">
        <title>Multicomponent nature underlies the extraordinary mechanical properties of spider dragline silk.</title>
        <authorList>
            <person name="Kono N."/>
            <person name="Nakamura H."/>
            <person name="Mori M."/>
            <person name="Yoshida Y."/>
            <person name="Ohtoshi R."/>
            <person name="Malay A.D."/>
            <person name="Moran D.A.P."/>
            <person name="Tomita M."/>
            <person name="Numata K."/>
            <person name="Arakawa K."/>
        </authorList>
    </citation>
    <scope>NUCLEOTIDE SEQUENCE</scope>
</reference>
<keyword evidence="8" id="KW-0496">Mitochondrion</keyword>
<evidence type="ECO:0000256" key="1">
    <source>
        <dbReference type="ARBA" id="ARBA00004173"/>
    </source>
</evidence>
<comment type="similarity">
    <text evidence="2">Belongs to the class IV-like SAM-binding methyltransferase superfamily. RNA methyltransferase TrmH family.</text>
</comment>
<dbReference type="Gene3D" id="3.30.1330.30">
    <property type="match status" value="1"/>
</dbReference>
<dbReference type="GO" id="GO:0016435">
    <property type="term" value="F:rRNA (guanine) methyltransferase activity"/>
    <property type="evidence" value="ECO:0007669"/>
    <property type="project" value="TreeGrafter"/>
</dbReference>
<feature type="domain" description="tRNA/rRNA methyltransferase SpoU type" evidence="10">
    <location>
        <begin position="201"/>
        <end position="354"/>
    </location>
</feature>
<keyword evidence="4 12" id="KW-0489">Methyltransferase</keyword>
<evidence type="ECO:0000256" key="2">
    <source>
        <dbReference type="ARBA" id="ARBA00007228"/>
    </source>
</evidence>
<dbReference type="AlphaFoldDB" id="A0A8X6LXM7"/>
<dbReference type="InterPro" id="IPR029026">
    <property type="entry name" value="tRNA_m1G_MTases_N"/>
</dbReference>
<evidence type="ECO:0000256" key="5">
    <source>
        <dbReference type="ARBA" id="ARBA00022679"/>
    </source>
</evidence>
<dbReference type="Gene3D" id="3.40.1280.10">
    <property type="match status" value="1"/>
</dbReference>